<dbReference type="Pfam" id="PF02176">
    <property type="entry name" value="zf-TRAF"/>
    <property type="match status" value="1"/>
</dbReference>
<dbReference type="SUPFAM" id="SSF57850">
    <property type="entry name" value="RING/U-box"/>
    <property type="match status" value="1"/>
</dbReference>
<keyword evidence="3 4" id="KW-0862">Zinc</keyword>
<dbReference type="InterPro" id="IPR001293">
    <property type="entry name" value="Znf_TRAF"/>
</dbReference>
<keyword evidence="8" id="KW-1185">Reference proteome</keyword>
<evidence type="ECO:0000256" key="2">
    <source>
        <dbReference type="ARBA" id="ARBA00022771"/>
    </source>
</evidence>
<dbReference type="OrthoDB" id="9972365at2759"/>
<dbReference type="Gene3D" id="3.30.40.10">
    <property type="entry name" value="Zinc/RING finger domain, C3HC4 (zinc finger)"/>
    <property type="match status" value="2"/>
</dbReference>
<reference evidence="7 8" key="1">
    <citation type="journal article" date="2013" name="Curr. Biol.">
        <title>The Genome of the Foraminiferan Reticulomyxa filosa.</title>
        <authorList>
            <person name="Glockner G."/>
            <person name="Hulsmann N."/>
            <person name="Schleicher M."/>
            <person name="Noegel A.A."/>
            <person name="Eichinger L."/>
            <person name="Gallinger C."/>
            <person name="Pawlowski J."/>
            <person name="Sierra R."/>
            <person name="Euteneuer U."/>
            <person name="Pillet L."/>
            <person name="Moustafa A."/>
            <person name="Platzer M."/>
            <person name="Groth M."/>
            <person name="Szafranski K."/>
            <person name="Schliwa M."/>
        </authorList>
    </citation>
    <scope>NUCLEOTIDE SEQUENCE [LARGE SCALE GENOMIC DNA]</scope>
</reference>
<dbReference type="Pfam" id="PF13920">
    <property type="entry name" value="zf-C3HC4_3"/>
    <property type="match status" value="1"/>
</dbReference>
<comment type="caution">
    <text evidence="7">The sequence shown here is derived from an EMBL/GenBank/DDBJ whole genome shotgun (WGS) entry which is preliminary data.</text>
</comment>
<protein>
    <recommendedName>
        <fullName evidence="9">RING-type E3 ubiquitin transferase</fullName>
    </recommendedName>
</protein>
<name>X6N4D6_RETFI</name>
<feature type="domain" description="TRAF-type" evidence="6">
    <location>
        <begin position="120"/>
        <end position="157"/>
    </location>
</feature>
<dbReference type="GO" id="GO:0008270">
    <property type="term" value="F:zinc ion binding"/>
    <property type="evidence" value="ECO:0007669"/>
    <property type="project" value="UniProtKB-KW"/>
</dbReference>
<keyword evidence="1 4" id="KW-0479">Metal-binding</keyword>
<dbReference type="SUPFAM" id="SSF49599">
    <property type="entry name" value="TRAF domain-like"/>
    <property type="match status" value="1"/>
</dbReference>
<evidence type="ECO:0000259" key="5">
    <source>
        <dbReference type="PROSITE" id="PS50089"/>
    </source>
</evidence>
<evidence type="ECO:0000313" key="7">
    <source>
        <dbReference type="EMBL" id="ETO20182.1"/>
    </source>
</evidence>
<organism evidence="7 8">
    <name type="scientific">Reticulomyxa filosa</name>
    <dbReference type="NCBI Taxonomy" id="46433"/>
    <lineage>
        <taxon>Eukaryota</taxon>
        <taxon>Sar</taxon>
        <taxon>Rhizaria</taxon>
        <taxon>Retaria</taxon>
        <taxon>Foraminifera</taxon>
        <taxon>Monothalamids</taxon>
        <taxon>Reticulomyxidae</taxon>
        <taxon>Reticulomyxa</taxon>
    </lineage>
</organism>
<dbReference type="PANTHER" id="PTHR10131">
    <property type="entry name" value="TNF RECEPTOR ASSOCIATED FACTOR"/>
    <property type="match status" value="1"/>
</dbReference>
<evidence type="ECO:0000313" key="8">
    <source>
        <dbReference type="Proteomes" id="UP000023152"/>
    </source>
</evidence>
<sequence>MNLSKNKPIFKNMLFVEKKFKHDIFQKKVQIEFRQMAEDEKFNKSVEDELICAICYGIAEEALESQCCHKLFCETCIEELKSSESYKPLQCPLCRASASFQVKQEKSCVSKFARRLIDALPTTCPNNCEAKNLVRGNIKQHLTQCPNSKYTCSYPKCDFSGNLQGYQQHIQERHGSDLVTAFDAFWKKTEQSDNSASSNTSWFYYLHFFFFFFFFNKVE</sequence>
<keyword evidence="2 4" id="KW-0863">Zinc-finger</keyword>
<dbReference type="SMART" id="SM00184">
    <property type="entry name" value="RING"/>
    <property type="match status" value="1"/>
</dbReference>
<dbReference type="PROSITE" id="PS50145">
    <property type="entry name" value="ZF_TRAF"/>
    <property type="match status" value="1"/>
</dbReference>
<evidence type="ECO:0008006" key="9">
    <source>
        <dbReference type="Google" id="ProtNLM"/>
    </source>
</evidence>
<feature type="domain" description="RING-type" evidence="5">
    <location>
        <begin position="52"/>
        <end position="95"/>
    </location>
</feature>
<evidence type="ECO:0000256" key="4">
    <source>
        <dbReference type="PROSITE-ProRule" id="PRU00207"/>
    </source>
</evidence>
<dbReference type="Proteomes" id="UP000023152">
    <property type="component" value="Unassembled WGS sequence"/>
</dbReference>
<dbReference type="GO" id="GO:0043122">
    <property type="term" value="P:regulation of canonical NF-kappaB signal transduction"/>
    <property type="evidence" value="ECO:0007669"/>
    <property type="project" value="TreeGrafter"/>
</dbReference>
<dbReference type="PANTHER" id="PTHR10131:SF157">
    <property type="entry name" value="RECEPTOR-ASSOCIATED FACTOR, PUTATIVE-RELATED"/>
    <property type="match status" value="1"/>
</dbReference>
<feature type="zinc finger region" description="TRAF-type" evidence="4">
    <location>
        <begin position="120"/>
        <end position="157"/>
    </location>
</feature>
<gene>
    <name evidence="7" type="ORF">RFI_17038</name>
</gene>
<accession>X6N4D6</accession>
<evidence type="ECO:0000256" key="3">
    <source>
        <dbReference type="ARBA" id="ARBA00022833"/>
    </source>
</evidence>
<dbReference type="InterPro" id="IPR013083">
    <property type="entry name" value="Znf_RING/FYVE/PHD"/>
</dbReference>
<evidence type="ECO:0000259" key="6">
    <source>
        <dbReference type="PROSITE" id="PS50145"/>
    </source>
</evidence>
<dbReference type="PROSITE" id="PS50089">
    <property type="entry name" value="ZF_RING_2"/>
    <property type="match status" value="1"/>
</dbReference>
<evidence type="ECO:0000256" key="1">
    <source>
        <dbReference type="ARBA" id="ARBA00022723"/>
    </source>
</evidence>
<proteinExistence type="predicted"/>
<dbReference type="AlphaFoldDB" id="X6N4D6"/>
<dbReference type="EMBL" id="ASPP01012853">
    <property type="protein sequence ID" value="ETO20182.1"/>
    <property type="molecule type" value="Genomic_DNA"/>
</dbReference>
<dbReference type="InterPro" id="IPR001841">
    <property type="entry name" value="Znf_RING"/>
</dbReference>